<name>A0A9W8ZBJ8_9PLEO</name>
<dbReference type="AlphaFoldDB" id="A0A9W8ZBJ8"/>
<proteinExistence type="predicted"/>
<evidence type="ECO:0000313" key="2">
    <source>
        <dbReference type="Proteomes" id="UP001140510"/>
    </source>
</evidence>
<protein>
    <recommendedName>
        <fullName evidence="3">BTB domain-containing protein</fullName>
    </recommendedName>
</protein>
<evidence type="ECO:0008006" key="3">
    <source>
        <dbReference type="Google" id="ProtNLM"/>
    </source>
</evidence>
<reference evidence="1" key="1">
    <citation type="submission" date="2022-10" db="EMBL/GenBank/DDBJ databases">
        <title>Tapping the CABI collections for fungal endophytes: first genome assemblies for Collariella, Neodidymelliopsis, Ascochyta clinopodiicola, Didymella pomorum, Didymosphaeria variabile, Neocosmospora piperis and Neocucurbitaria cava.</title>
        <authorList>
            <person name="Hill R."/>
        </authorList>
    </citation>
    <scope>NUCLEOTIDE SEQUENCE</scope>
    <source>
        <strain evidence="1">IMI 355091</strain>
    </source>
</reference>
<dbReference type="OrthoDB" id="194443at2759"/>
<dbReference type="EMBL" id="JAPEVA010000081">
    <property type="protein sequence ID" value="KAJ4400936.1"/>
    <property type="molecule type" value="Genomic_DNA"/>
</dbReference>
<keyword evidence="2" id="KW-1185">Reference proteome</keyword>
<organism evidence="1 2">
    <name type="scientific">Didymella pomorum</name>
    <dbReference type="NCBI Taxonomy" id="749634"/>
    <lineage>
        <taxon>Eukaryota</taxon>
        <taxon>Fungi</taxon>
        <taxon>Dikarya</taxon>
        <taxon>Ascomycota</taxon>
        <taxon>Pezizomycotina</taxon>
        <taxon>Dothideomycetes</taxon>
        <taxon>Pleosporomycetidae</taxon>
        <taxon>Pleosporales</taxon>
        <taxon>Pleosporineae</taxon>
        <taxon>Didymellaceae</taxon>
        <taxon>Didymella</taxon>
    </lineage>
</organism>
<dbReference type="Gene3D" id="3.30.710.10">
    <property type="entry name" value="Potassium Channel Kv1.1, Chain A"/>
    <property type="match status" value="1"/>
</dbReference>
<dbReference type="CDD" id="cd18186">
    <property type="entry name" value="BTB_POZ_ZBTB_KLHL-like"/>
    <property type="match status" value="1"/>
</dbReference>
<dbReference type="SUPFAM" id="SSF54695">
    <property type="entry name" value="POZ domain"/>
    <property type="match status" value="1"/>
</dbReference>
<comment type="caution">
    <text evidence="1">The sequence shown here is derived from an EMBL/GenBank/DDBJ whole genome shotgun (WGS) entry which is preliminary data.</text>
</comment>
<sequence>MSANVRASSAARGELVNIRVGNDPVVYKIHKDPLLEHSEYFKNALNGSWSESRDGIAPLEDVDQRDFIPDYNRDWLPVAE</sequence>
<gene>
    <name evidence="1" type="ORF">N0V91_008315</name>
</gene>
<dbReference type="InterPro" id="IPR011333">
    <property type="entry name" value="SKP1/BTB/POZ_sf"/>
</dbReference>
<dbReference type="Proteomes" id="UP001140510">
    <property type="component" value="Unassembled WGS sequence"/>
</dbReference>
<evidence type="ECO:0000313" key="1">
    <source>
        <dbReference type="EMBL" id="KAJ4400936.1"/>
    </source>
</evidence>
<accession>A0A9W8ZBJ8</accession>